<feature type="domain" description="DUF2383" evidence="1">
    <location>
        <begin position="5"/>
        <end position="112"/>
    </location>
</feature>
<dbReference type="EMBL" id="CP035704">
    <property type="protein sequence ID" value="QBB70081.1"/>
    <property type="molecule type" value="Genomic_DNA"/>
</dbReference>
<gene>
    <name evidence="2" type="ORF">ELE36_06725</name>
</gene>
<dbReference type="InterPro" id="IPR009078">
    <property type="entry name" value="Ferritin-like_SF"/>
</dbReference>
<name>A0A411HHW7_9GAMM</name>
<dbReference type="OrthoDB" id="268257at2"/>
<dbReference type="InterPro" id="IPR019052">
    <property type="entry name" value="DUF2383"/>
</dbReference>
<evidence type="ECO:0000259" key="1">
    <source>
        <dbReference type="Pfam" id="PF09537"/>
    </source>
</evidence>
<protein>
    <submittedName>
        <fullName evidence="2">PA2169 family four-helix-bundle protein</fullName>
    </submittedName>
</protein>
<dbReference type="KEGG" id="xbc:ELE36_06725"/>
<sequence>MTKPATTLNELIEITRDGEHFYSDAIGQVKSPHLKTVFRAIADAKVQLISALSQHVRARGEQPSNDRTFAGSFRELYTDVRAKLSHEKDVTYVAQLEQSEDRLLHAFQEASEDVNDSGVKQVIAQYLPKVRLCHDQMRNLKMSMVD</sequence>
<dbReference type="InterPro" id="IPR012347">
    <property type="entry name" value="Ferritin-like"/>
</dbReference>
<reference evidence="2 3" key="1">
    <citation type="submission" date="2019-01" db="EMBL/GenBank/DDBJ databases">
        <title>Pseudolysobacter antarctica gen. nov., sp. nov., isolated from Fildes Peninsula, Antarctica.</title>
        <authorList>
            <person name="Wei Z."/>
            <person name="Peng F."/>
        </authorList>
    </citation>
    <scope>NUCLEOTIDE SEQUENCE [LARGE SCALE GENOMIC DNA]</scope>
    <source>
        <strain evidence="2 3">AQ6-296</strain>
    </source>
</reference>
<dbReference type="Pfam" id="PF09537">
    <property type="entry name" value="DUF2383"/>
    <property type="match status" value="1"/>
</dbReference>
<dbReference type="InterPro" id="IPR011971">
    <property type="entry name" value="CHP02284"/>
</dbReference>
<dbReference type="NCBIfam" id="TIGR02284">
    <property type="entry name" value="PA2169 family four-helix-bundle protein"/>
    <property type="match status" value="1"/>
</dbReference>
<dbReference type="Gene3D" id="1.20.1260.10">
    <property type="match status" value="1"/>
</dbReference>
<dbReference type="Proteomes" id="UP000291562">
    <property type="component" value="Chromosome"/>
</dbReference>
<organism evidence="2 3">
    <name type="scientific">Pseudolysobacter antarcticus</name>
    <dbReference type="NCBI Taxonomy" id="2511995"/>
    <lineage>
        <taxon>Bacteria</taxon>
        <taxon>Pseudomonadati</taxon>
        <taxon>Pseudomonadota</taxon>
        <taxon>Gammaproteobacteria</taxon>
        <taxon>Lysobacterales</taxon>
        <taxon>Rhodanobacteraceae</taxon>
        <taxon>Pseudolysobacter</taxon>
    </lineage>
</organism>
<keyword evidence="3" id="KW-1185">Reference proteome</keyword>
<evidence type="ECO:0000313" key="3">
    <source>
        <dbReference type="Proteomes" id="UP000291562"/>
    </source>
</evidence>
<evidence type="ECO:0000313" key="2">
    <source>
        <dbReference type="EMBL" id="QBB70081.1"/>
    </source>
</evidence>
<dbReference type="AlphaFoldDB" id="A0A411HHW7"/>
<proteinExistence type="predicted"/>
<accession>A0A411HHW7</accession>
<dbReference type="RefSeq" id="WP_129832340.1">
    <property type="nucleotide sequence ID" value="NZ_CP035704.1"/>
</dbReference>
<dbReference type="SUPFAM" id="SSF47240">
    <property type="entry name" value="Ferritin-like"/>
    <property type="match status" value="1"/>
</dbReference>